<comment type="caution">
    <text evidence="1">The sequence shown here is derived from an EMBL/GenBank/DDBJ whole genome shotgun (WGS) entry which is preliminary data.</text>
</comment>
<evidence type="ECO:0000313" key="2">
    <source>
        <dbReference type="Proteomes" id="UP001476950"/>
    </source>
</evidence>
<accession>A0ABV0KTZ4</accession>
<dbReference type="Proteomes" id="UP001476950">
    <property type="component" value="Unassembled WGS sequence"/>
</dbReference>
<gene>
    <name evidence="1" type="ORF">NDI38_30095</name>
</gene>
<keyword evidence="2" id="KW-1185">Reference proteome</keyword>
<evidence type="ECO:0000313" key="1">
    <source>
        <dbReference type="EMBL" id="MEP1062627.1"/>
    </source>
</evidence>
<sequence length="51" mass="5508">MTSDSSALLTQRSLLVLWTALKVAQTTKTLRSSSFSFSPLWLVAAPAVVLL</sequence>
<proteinExistence type="predicted"/>
<protein>
    <submittedName>
        <fullName evidence="1">Uncharacterized protein</fullName>
    </submittedName>
</protein>
<dbReference type="RefSeq" id="WP_190451923.1">
    <property type="nucleotide sequence ID" value="NZ_JAMPLM010000077.1"/>
</dbReference>
<dbReference type="EMBL" id="JAMPLM010000077">
    <property type="protein sequence ID" value="MEP1062627.1"/>
    <property type="molecule type" value="Genomic_DNA"/>
</dbReference>
<name>A0ABV0KTZ4_9CYAN</name>
<organism evidence="1 2">
    <name type="scientific">Stenomitos frigidus AS-A4</name>
    <dbReference type="NCBI Taxonomy" id="2933935"/>
    <lineage>
        <taxon>Bacteria</taxon>
        <taxon>Bacillati</taxon>
        <taxon>Cyanobacteriota</taxon>
        <taxon>Cyanophyceae</taxon>
        <taxon>Leptolyngbyales</taxon>
        <taxon>Leptolyngbyaceae</taxon>
        <taxon>Stenomitos</taxon>
    </lineage>
</organism>
<reference evidence="1 2" key="1">
    <citation type="submission" date="2022-04" db="EMBL/GenBank/DDBJ databases">
        <title>Positive selection, recombination, and allopatry shape intraspecific diversity of widespread and dominant cyanobacteria.</title>
        <authorList>
            <person name="Wei J."/>
            <person name="Shu W."/>
            <person name="Hu C."/>
        </authorList>
    </citation>
    <scope>NUCLEOTIDE SEQUENCE [LARGE SCALE GENOMIC DNA]</scope>
    <source>
        <strain evidence="1 2">AS-A4</strain>
    </source>
</reference>